<reference evidence="6" key="4">
    <citation type="submission" date="2025-08" db="UniProtKB">
        <authorList>
            <consortium name="Ensembl"/>
        </authorList>
    </citation>
    <scope>IDENTIFICATION</scope>
</reference>
<evidence type="ECO:0000259" key="5">
    <source>
        <dbReference type="PROSITE" id="PS51364"/>
    </source>
</evidence>
<keyword evidence="4" id="KW-0325">Glycoprotein</keyword>
<evidence type="ECO:0000256" key="1">
    <source>
        <dbReference type="ARBA" id="ARBA00022729"/>
    </source>
</evidence>
<sequence>CCCCCCYSPVQIHQPVINLHVRHPPEATVQIHRVSSVDSSFVEQKRLVHHQAGLPPYHSQPAHKHGHTHSYTLSSHKHLGRCFQETLPKTCSNPLPGLTKEEDCCGSVGASWGFSNCNKCRHQYSEYITPDPT</sequence>
<dbReference type="InterPro" id="IPR017878">
    <property type="entry name" value="TB_dom"/>
</dbReference>
<keyword evidence="3" id="KW-1015">Disulfide bond</keyword>
<evidence type="ECO:0000313" key="6">
    <source>
        <dbReference type="Ensembl" id="ENSCMIP00000009327.1"/>
    </source>
</evidence>
<dbReference type="Pfam" id="PF00683">
    <property type="entry name" value="TB"/>
    <property type="match status" value="1"/>
</dbReference>
<proteinExistence type="predicted"/>
<evidence type="ECO:0000256" key="2">
    <source>
        <dbReference type="ARBA" id="ARBA00022737"/>
    </source>
</evidence>
<keyword evidence="2" id="KW-0677">Repeat</keyword>
<reference evidence="7" key="1">
    <citation type="journal article" date="2006" name="Science">
        <title>Ancient noncoding elements conserved in the human genome.</title>
        <authorList>
            <person name="Venkatesh B."/>
            <person name="Kirkness E.F."/>
            <person name="Loh Y.H."/>
            <person name="Halpern A.L."/>
            <person name="Lee A.P."/>
            <person name="Johnson J."/>
            <person name="Dandona N."/>
            <person name="Viswanathan L.D."/>
            <person name="Tay A."/>
            <person name="Venter J.C."/>
            <person name="Strausberg R.L."/>
            <person name="Brenner S."/>
        </authorList>
    </citation>
    <scope>NUCLEOTIDE SEQUENCE [LARGE SCALE GENOMIC DNA]</scope>
</reference>
<name>A0A4W3H2D2_CALMI</name>
<keyword evidence="7" id="KW-1185">Reference proteome</keyword>
<dbReference type="STRING" id="7868.ENSCMIP00000009327"/>
<dbReference type="PROSITE" id="PS51364">
    <property type="entry name" value="TB"/>
    <property type="match status" value="1"/>
</dbReference>
<dbReference type="GeneTree" id="ENSGT00940000155823"/>
<reference evidence="7" key="2">
    <citation type="journal article" date="2007" name="PLoS Biol.">
        <title>Survey sequencing and comparative analysis of the elephant shark (Callorhinchus milii) genome.</title>
        <authorList>
            <person name="Venkatesh B."/>
            <person name="Kirkness E.F."/>
            <person name="Loh Y.H."/>
            <person name="Halpern A.L."/>
            <person name="Lee A.P."/>
            <person name="Johnson J."/>
            <person name="Dandona N."/>
            <person name="Viswanathan L.D."/>
            <person name="Tay A."/>
            <person name="Venter J.C."/>
            <person name="Strausberg R.L."/>
            <person name="Brenner S."/>
        </authorList>
    </citation>
    <scope>NUCLEOTIDE SEQUENCE [LARGE SCALE GENOMIC DNA]</scope>
</reference>
<dbReference type="InParanoid" id="A0A4W3H2D2"/>
<dbReference type="AlphaFoldDB" id="A0A4W3H2D2"/>
<dbReference type="SUPFAM" id="SSF57581">
    <property type="entry name" value="TB module/8-cys domain"/>
    <property type="match status" value="1"/>
</dbReference>
<accession>A0A4W3H2D2</accession>
<keyword evidence="1" id="KW-0732">Signal</keyword>
<reference evidence="6" key="5">
    <citation type="submission" date="2025-09" db="UniProtKB">
        <authorList>
            <consortium name="Ensembl"/>
        </authorList>
    </citation>
    <scope>IDENTIFICATION</scope>
</reference>
<dbReference type="Gene3D" id="3.90.290.10">
    <property type="entry name" value="TGF-beta binding (TB) domain"/>
    <property type="match status" value="1"/>
</dbReference>
<dbReference type="Proteomes" id="UP000314986">
    <property type="component" value="Unassembled WGS sequence"/>
</dbReference>
<organism evidence="6 7">
    <name type="scientific">Callorhinchus milii</name>
    <name type="common">Ghost shark</name>
    <dbReference type="NCBI Taxonomy" id="7868"/>
    <lineage>
        <taxon>Eukaryota</taxon>
        <taxon>Metazoa</taxon>
        <taxon>Chordata</taxon>
        <taxon>Craniata</taxon>
        <taxon>Vertebrata</taxon>
        <taxon>Chondrichthyes</taxon>
        <taxon>Holocephali</taxon>
        <taxon>Chimaeriformes</taxon>
        <taxon>Callorhinchidae</taxon>
        <taxon>Callorhinchus</taxon>
    </lineage>
</organism>
<evidence type="ECO:0000256" key="4">
    <source>
        <dbReference type="ARBA" id="ARBA00023180"/>
    </source>
</evidence>
<evidence type="ECO:0000256" key="3">
    <source>
        <dbReference type="ARBA" id="ARBA00023157"/>
    </source>
</evidence>
<dbReference type="InterPro" id="IPR036773">
    <property type="entry name" value="TB_dom_sf"/>
</dbReference>
<reference evidence="7" key="3">
    <citation type="journal article" date="2014" name="Nature">
        <title>Elephant shark genome provides unique insights into gnathostome evolution.</title>
        <authorList>
            <consortium name="International Elephant Shark Genome Sequencing Consortium"/>
            <person name="Venkatesh B."/>
            <person name="Lee A.P."/>
            <person name="Ravi V."/>
            <person name="Maurya A.K."/>
            <person name="Lian M.M."/>
            <person name="Swann J.B."/>
            <person name="Ohta Y."/>
            <person name="Flajnik M.F."/>
            <person name="Sutoh Y."/>
            <person name="Kasahara M."/>
            <person name="Hoon S."/>
            <person name="Gangu V."/>
            <person name="Roy S.W."/>
            <person name="Irimia M."/>
            <person name="Korzh V."/>
            <person name="Kondrychyn I."/>
            <person name="Lim Z.W."/>
            <person name="Tay B.H."/>
            <person name="Tohari S."/>
            <person name="Kong K.W."/>
            <person name="Ho S."/>
            <person name="Lorente-Galdos B."/>
            <person name="Quilez J."/>
            <person name="Marques-Bonet T."/>
            <person name="Raney B.J."/>
            <person name="Ingham P.W."/>
            <person name="Tay A."/>
            <person name="Hillier L.W."/>
            <person name="Minx P."/>
            <person name="Boehm T."/>
            <person name="Wilson R.K."/>
            <person name="Brenner S."/>
            <person name="Warren W.C."/>
        </authorList>
    </citation>
    <scope>NUCLEOTIDE SEQUENCE [LARGE SCALE GENOMIC DNA]</scope>
</reference>
<evidence type="ECO:0000313" key="7">
    <source>
        <dbReference type="Proteomes" id="UP000314986"/>
    </source>
</evidence>
<protein>
    <submittedName>
        <fullName evidence="6">Latent-transforming growth factor beta-binding protein 3-like</fullName>
    </submittedName>
</protein>
<dbReference type="Ensembl" id="ENSCMIT00000009583.1">
    <property type="protein sequence ID" value="ENSCMIP00000009327.1"/>
    <property type="gene ID" value="ENSCMIG00000004955.1"/>
</dbReference>
<feature type="domain" description="TB" evidence="5">
    <location>
        <begin position="80"/>
        <end position="120"/>
    </location>
</feature>